<comment type="caution">
    <text evidence="3">The sequence shown here is derived from an EMBL/GenBank/DDBJ whole genome shotgun (WGS) entry which is preliminary data.</text>
</comment>
<feature type="compositionally biased region" description="Basic residues" evidence="1">
    <location>
        <begin position="105"/>
        <end position="115"/>
    </location>
</feature>
<sequence>MNNEQETSKSNGKLSSILNEEIPTPTTVTSGQESSVDTQNNKETKPTNGSGKASPKIKKEFKYPQPSKETSSSKNESSTTSKTATKPAVKNSKQSKTTAASSKGKTGKSSKRKRPLSPSDSEEGRETSQELERCRHPKHDEYKNKFPSVVNNNNKRAKLDKSPKLVGMPKRLEGVLNIDRGTKMCSRCINQTDKDPQYTSHKKYVSRQSVYKKNERSRLMIDMNGK</sequence>
<evidence type="ECO:0000313" key="2">
    <source>
        <dbReference type="EMBL" id="RIA81908.1"/>
    </source>
</evidence>
<dbReference type="AlphaFoldDB" id="A0A397SVT8"/>
<gene>
    <name evidence="3" type="ORF">C1645_778299</name>
    <name evidence="2" type="ORF">C1645_789326</name>
</gene>
<keyword evidence="4" id="KW-1185">Reference proteome</keyword>
<feature type="compositionally biased region" description="Basic and acidic residues" evidence="1">
    <location>
        <begin position="122"/>
        <end position="144"/>
    </location>
</feature>
<dbReference type="Proteomes" id="UP000265703">
    <property type="component" value="Unassembled WGS sequence"/>
</dbReference>
<accession>A0A397SVT8</accession>
<reference evidence="3 4" key="1">
    <citation type="submission" date="2018-06" db="EMBL/GenBank/DDBJ databases">
        <title>Comparative genomics reveals the genomic features of Rhizophagus irregularis, R. cerebriforme, R. diaphanum and Gigaspora rosea, and their symbiotic lifestyle signature.</title>
        <authorList>
            <person name="Morin E."/>
            <person name="San Clemente H."/>
            <person name="Chen E.C.H."/>
            <person name="De La Providencia I."/>
            <person name="Hainaut M."/>
            <person name="Kuo A."/>
            <person name="Kohler A."/>
            <person name="Murat C."/>
            <person name="Tang N."/>
            <person name="Roy S."/>
            <person name="Loubradou J."/>
            <person name="Henrissat B."/>
            <person name="Grigoriev I.V."/>
            <person name="Corradi N."/>
            <person name="Roux C."/>
            <person name="Martin F.M."/>
        </authorList>
    </citation>
    <scope>NUCLEOTIDE SEQUENCE [LARGE SCALE GENOMIC DNA]</scope>
    <source>
        <strain evidence="3 4">DAOM 227022</strain>
    </source>
</reference>
<feature type="compositionally biased region" description="Polar residues" evidence="1">
    <location>
        <begin position="1"/>
        <end position="39"/>
    </location>
</feature>
<proteinExistence type="predicted"/>
<dbReference type="EMBL" id="QKYT01000728">
    <property type="protein sequence ID" value="RIA81908.1"/>
    <property type="molecule type" value="Genomic_DNA"/>
</dbReference>
<evidence type="ECO:0000313" key="4">
    <source>
        <dbReference type="Proteomes" id="UP000265703"/>
    </source>
</evidence>
<organism evidence="3 4">
    <name type="scientific">Glomus cerebriforme</name>
    <dbReference type="NCBI Taxonomy" id="658196"/>
    <lineage>
        <taxon>Eukaryota</taxon>
        <taxon>Fungi</taxon>
        <taxon>Fungi incertae sedis</taxon>
        <taxon>Mucoromycota</taxon>
        <taxon>Glomeromycotina</taxon>
        <taxon>Glomeromycetes</taxon>
        <taxon>Glomerales</taxon>
        <taxon>Glomeraceae</taxon>
        <taxon>Glomus</taxon>
    </lineage>
</organism>
<protein>
    <submittedName>
        <fullName evidence="3">Uncharacterized protein</fullName>
    </submittedName>
</protein>
<feature type="compositionally biased region" description="Low complexity" evidence="1">
    <location>
        <begin position="67"/>
        <end position="104"/>
    </location>
</feature>
<name>A0A397SVT8_9GLOM</name>
<evidence type="ECO:0000256" key="1">
    <source>
        <dbReference type="SAM" id="MobiDB-lite"/>
    </source>
</evidence>
<dbReference type="OrthoDB" id="2437146at2759"/>
<dbReference type="EMBL" id="QKYT01000331">
    <property type="protein sequence ID" value="RIA87011.1"/>
    <property type="molecule type" value="Genomic_DNA"/>
</dbReference>
<feature type="region of interest" description="Disordered" evidence="1">
    <location>
        <begin position="1"/>
        <end position="166"/>
    </location>
</feature>
<evidence type="ECO:0000313" key="3">
    <source>
        <dbReference type="EMBL" id="RIA87011.1"/>
    </source>
</evidence>